<proteinExistence type="predicted"/>
<evidence type="ECO:0000313" key="1">
    <source>
        <dbReference type="Proteomes" id="UP000887577"/>
    </source>
</evidence>
<accession>A0A914XSI2</accession>
<dbReference type="AlphaFoldDB" id="A0A914XSI2"/>
<dbReference type="Proteomes" id="UP000887577">
    <property type="component" value="Unplaced"/>
</dbReference>
<organism evidence="1 2">
    <name type="scientific">Panagrolaimus superbus</name>
    <dbReference type="NCBI Taxonomy" id="310955"/>
    <lineage>
        <taxon>Eukaryota</taxon>
        <taxon>Metazoa</taxon>
        <taxon>Ecdysozoa</taxon>
        <taxon>Nematoda</taxon>
        <taxon>Chromadorea</taxon>
        <taxon>Rhabditida</taxon>
        <taxon>Tylenchina</taxon>
        <taxon>Panagrolaimomorpha</taxon>
        <taxon>Panagrolaimoidea</taxon>
        <taxon>Panagrolaimidae</taxon>
        <taxon>Panagrolaimus</taxon>
    </lineage>
</organism>
<reference evidence="2" key="1">
    <citation type="submission" date="2022-11" db="UniProtKB">
        <authorList>
            <consortium name="WormBaseParasite"/>
        </authorList>
    </citation>
    <scope>IDENTIFICATION</scope>
</reference>
<keyword evidence="1" id="KW-1185">Reference proteome</keyword>
<protein>
    <submittedName>
        <fullName evidence="2">CUB domain-containing protein</fullName>
    </submittedName>
</protein>
<sequence length="178" mass="20183">MSLGFDDNEILSQSIGENEDYYFISITNNTNLTFDLSVITEYNAFQGYIINDDWNVGCPLESISKIDPYSFSKNPNEILYLRSTFLLDDQFGDIPSKCIWNFVAPDDDYQFKLVVLNFPSDLNTTLLLSYGDNVNQNLTVAHFPGNRKKGGNFPGNSREMPGKFPAISRNFDFGNLLI</sequence>
<dbReference type="WBParaSite" id="PSU_v2.g10939.t1">
    <property type="protein sequence ID" value="PSU_v2.g10939.t1"/>
    <property type="gene ID" value="PSU_v2.g10939"/>
</dbReference>
<name>A0A914XSI2_9BILA</name>
<evidence type="ECO:0000313" key="2">
    <source>
        <dbReference type="WBParaSite" id="PSU_v2.g10939.t1"/>
    </source>
</evidence>